<dbReference type="PANTHER" id="PTHR12299:SF17">
    <property type="entry name" value="AT19571P-RELATED"/>
    <property type="match status" value="1"/>
</dbReference>
<feature type="region of interest" description="Disordered" evidence="1">
    <location>
        <begin position="143"/>
        <end position="258"/>
    </location>
</feature>
<sequence length="258" mass="28289">MSNFFAALDVDSDEEVNVVKTTTHKKKQQSKKSAPKKSAPAPVPQNQNKSKPPQGGAGGGKSRAPKREFDRRSGTGRGKEGKKDGAGGHNWGKPGQTYEPIVEDKKEPVEEVEEEVEDEPEQLTLEEYEAQKAEMRQGKAFAERKLRKAKGPAEGTAYVKKAIDNDDDEVFIKMGDKKEKRRRNRDQEKRMLDTNFSVKDSSGYSDRDFGDRRGGRGGFRGGRGSGRGGRGSGRGGSGRGPRLDPMDTKAFPSLSSSK</sequence>
<feature type="compositionally biased region" description="Gly residues" evidence="1">
    <location>
        <begin position="216"/>
        <end position="239"/>
    </location>
</feature>
<dbReference type="AlphaFoldDB" id="A0A7S2SMY1"/>
<evidence type="ECO:0000256" key="1">
    <source>
        <dbReference type="SAM" id="MobiDB-lite"/>
    </source>
</evidence>
<dbReference type="EMBL" id="HBHK01024546">
    <property type="protein sequence ID" value="CAD9703910.1"/>
    <property type="molecule type" value="Transcribed_RNA"/>
</dbReference>
<evidence type="ECO:0000259" key="2">
    <source>
        <dbReference type="SMART" id="SM01233"/>
    </source>
</evidence>
<dbReference type="SMART" id="SM01233">
    <property type="entry name" value="HABP4_PAI-RBP1"/>
    <property type="match status" value="1"/>
</dbReference>
<name>A0A7S2SMY1_9STRA</name>
<dbReference type="InterPro" id="IPR006861">
    <property type="entry name" value="HABP4_PAIRBP1-bd"/>
</dbReference>
<reference evidence="3" key="1">
    <citation type="submission" date="2021-01" db="EMBL/GenBank/DDBJ databases">
        <authorList>
            <person name="Corre E."/>
            <person name="Pelletier E."/>
            <person name="Niang G."/>
            <person name="Scheremetjew M."/>
            <person name="Finn R."/>
            <person name="Kale V."/>
            <person name="Holt S."/>
            <person name="Cochrane G."/>
            <person name="Meng A."/>
            <person name="Brown T."/>
            <person name="Cohen L."/>
        </authorList>
    </citation>
    <scope>NUCLEOTIDE SEQUENCE</scope>
    <source>
        <strain evidence="3">NY070348D</strain>
    </source>
</reference>
<dbReference type="GO" id="GO:0005737">
    <property type="term" value="C:cytoplasm"/>
    <property type="evidence" value="ECO:0007669"/>
    <property type="project" value="TreeGrafter"/>
</dbReference>
<dbReference type="Pfam" id="PF04774">
    <property type="entry name" value="HABP4_PAI-RBP1"/>
    <property type="match status" value="1"/>
</dbReference>
<dbReference type="GO" id="GO:0003723">
    <property type="term" value="F:RNA binding"/>
    <property type="evidence" value="ECO:0007669"/>
    <property type="project" value="InterPro"/>
</dbReference>
<feature type="compositionally biased region" description="Acidic residues" evidence="1">
    <location>
        <begin position="110"/>
        <end position="121"/>
    </location>
</feature>
<dbReference type="PANTHER" id="PTHR12299">
    <property type="entry name" value="HYALURONIC ACID-BINDING PROTEIN 4"/>
    <property type="match status" value="1"/>
</dbReference>
<feature type="compositionally biased region" description="Basic and acidic residues" evidence="1">
    <location>
        <begin position="65"/>
        <end position="86"/>
    </location>
</feature>
<feature type="compositionally biased region" description="Basic residues" evidence="1">
    <location>
        <begin position="22"/>
        <end position="35"/>
    </location>
</feature>
<gene>
    <name evidence="3" type="ORF">QSP1433_LOCUS15475</name>
</gene>
<dbReference type="GO" id="GO:0005634">
    <property type="term" value="C:nucleus"/>
    <property type="evidence" value="ECO:0007669"/>
    <property type="project" value="TreeGrafter"/>
</dbReference>
<protein>
    <recommendedName>
        <fullName evidence="2">Hyaluronan/mRNA-binding protein domain-containing protein</fullName>
    </recommendedName>
</protein>
<dbReference type="InterPro" id="IPR039764">
    <property type="entry name" value="HABP4/SERBP1-like"/>
</dbReference>
<evidence type="ECO:0000313" key="3">
    <source>
        <dbReference type="EMBL" id="CAD9703910.1"/>
    </source>
</evidence>
<feature type="region of interest" description="Disordered" evidence="1">
    <location>
        <begin position="1"/>
        <end position="121"/>
    </location>
</feature>
<proteinExistence type="predicted"/>
<feature type="domain" description="Hyaluronan/mRNA-binding protein" evidence="2">
    <location>
        <begin position="65"/>
        <end position="155"/>
    </location>
</feature>
<accession>A0A7S2SMY1</accession>
<organism evidence="3">
    <name type="scientific">Mucochytrium quahogii</name>
    <dbReference type="NCBI Taxonomy" id="96639"/>
    <lineage>
        <taxon>Eukaryota</taxon>
        <taxon>Sar</taxon>
        <taxon>Stramenopiles</taxon>
        <taxon>Bigyra</taxon>
        <taxon>Labyrinthulomycetes</taxon>
        <taxon>Thraustochytrida</taxon>
        <taxon>Thraustochytriidae</taxon>
        <taxon>Mucochytrium</taxon>
    </lineage>
</organism>
<dbReference type="Gene3D" id="6.10.140.1040">
    <property type="match status" value="1"/>
</dbReference>
<feature type="compositionally biased region" description="Basic and acidic residues" evidence="1">
    <location>
        <begin position="205"/>
        <end position="214"/>
    </location>
</feature>